<evidence type="ECO:0000256" key="8">
    <source>
        <dbReference type="SAM" id="MobiDB-lite"/>
    </source>
</evidence>
<dbReference type="InterPro" id="IPR003368">
    <property type="entry name" value="POMP_repeat"/>
</dbReference>
<feature type="region of interest" description="Disordered" evidence="8">
    <location>
        <begin position="1518"/>
        <end position="1541"/>
    </location>
</feature>
<evidence type="ECO:0000256" key="6">
    <source>
        <dbReference type="ARBA" id="ARBA00023136"/>
    </source>
</evidence>
<keyword evidence="9" id="KW-0812">Transmembrane</keyword>
<dbReference type="EMBL" id="RRYP01000161">
    <property type="protein sequence ID" value="TNV87891.1"/>
    <property type="molecule type" value="Genomic_DNA"/>
</dbReference>
<feature type="transmembrane region" description="Helical" evidence="9">
    <location>
        <begin position="861"/>
        <end position="882"/>
    </location>
</feature>
<evidence type="ECO:0000256" key="9">
    <source>
        <dbReference type="SAM" id="Phobius"/>
    </source>
</evidence>
<evidence type="ECO:0000256" key="1">
    <source>
        <dbReference type="ARBA" id="ARBA00004196"/>
    </source>
</evidence>
<reference evidence="10" key="1">
    <citation type="submission" date="2019-06" db="EMBL/GenBank/DDBJ databases">
        <authorList>
            <person name="Zheng W."/>
        </authorList>
    </citation>
    <scope>NUCLEOTIDE SEQUENCE</scope>
    <source>
        <strain evidence="10">QDHG01</strain>
    </source>
</reference>
<evidence type="ECO:0000313" key="11">
    <source>
        <dbReference type="Proteomes" id="UP000785679"/>
    </source>
</evidence>
<dbReference type="PANTHER" id="PTHR11319:SF35">
    <property type="entry name" value="OUTER MEMBRANE PROTEIN PMPC-RELATED"/>
    <property type="match status" value="1"/>
</dbReference>
<evidence type="ECO:0000256" key="4">
    <source>
        <dbReference type="ARBA" id="ARBA00022525"/>
    </source>
</evidence>
<dbReference type="OrthoDB" id="294016at2759"/>
<feature type="transmembrane region" description="Helical" evidence="9">
    <location>
        <begin position="1163"/>
        <end position="1188"/>
    </location>
</feature>
<proteinExistence type="predicted"/>
<comment type="subcellular location">
    <subcellularLocation>
        <location evidence="1">Cell envelope</location>
    </subcellularLocation>
    <subcellularLocation>
        <location evidence="2">Cell outer membrane</location>
    </subcellularLocation>
    <subcellularLocation>
        <location evidence="3">Secreted</location>
    </subcellularLocation>
</comment>
<dbReference type="PANTHER" id="PTHR11319">
    <property type="entry name" value="G PROTEIN-COUPLED RECEPTOR-RELATED"/>
    <property type="match status" value="1"/>
</dbReference>
<protein>
    <recommendedName>
        <fullName evidence="12">Right handed beta helix domain-containing protein</fullName>
    </recommendedName>
</protein>
<comment type="caution">
    <text evidence="10">The sequence shown here is derived from an EMBL/GenBank/DDBJ whole genome shotgun (WGS) entry which is preliminary data.</text>
</comment>
<feature type="transmembrane region" description="Helical" evidence="9">
    <location>
        <begin position="954"/>
        <end position="979"/>
    </location>
</feature>
<keyword evidence="11" id="KW-1185">Reference proteome</keyword>
<organism evidence="10 11">
    <name type="scientific">Halteria grandinella</name>
    <dbReference type="NCBI Taxonomy" id="5974"/>
    <lineage>
        <taxon>Eukaryota</taxon>
        <taxon>Sar</taxon>
        <taxon>Alveolata</taxon>
        <taxon>Ciliophora</taxon>
        <taxon>Intramacronucleata</taxon>
        <taxon>Spirotrichea</taxon>
        <taxon>Stichotrichia</taxon>
        <taxon>Sporadotrichida</taxon>
        <taxon>Halteriidae</taxon>
        <taxon>Halteria</taxon>
    </lineage>
</organism>
<dbReference type="Pfam" id="PF02415">
    <property type="entry name" value="Chlam_PMP"/>
    <property type="match status" value="1"/>
</dbReference>
<feature type="compositionally biased region" description="Polar residues" evidence="8">
    <location>
        <begin position="1529"/>
        <end position="1541"/>
    </location>
</feature>
<feature type="transmembrane region" description="Helical" evidence="9">
    <location>
        <begin position="1100"/>
        <end position="1122"/>
    </location>
</feature>
<accession>A0A8J8TB13</accession>
<keyword evidence="4" id="KW-0964">Secreted</keyword>
<keyword evidence="7" id="KW-0998">Cell outer membrane</keyword>
<sequence>MGKIIVQVGNLSVSNITLNDKMRMFTTQDIKYIELYLFFSSCNVTFNSLEKGYMFEFRHNFKEISLQKCLIADNSGYFMEITPSDQLDTSRPQTVIIKDTQFLRNQGQNYGLIHSAQNSQLRIKGCNFEENYSYGRGVIVYSEQSNTQVYIEESNFTRNYGYQGGVLYVDTYSEVQIIKSHFEENFAIIGGVVYQQSEGIITLESCNFTKNLAIKASLFYLYNSQNALQVNGGQIKVNGFSHSSERSLSGVFDSTDPHSFPYWSPKFFAFTQSQKANLLPQIQKDQEIDNPQIQLIKGTLIMSGGVKVTYQVGLMSVHSLSEVYIYDLEFSDTIGMKGPFLFSDQSKVHLNAHIAGTQSDYPLIEVQSDSEFICDRCNISGHIGLVLTVKDSQIVIENSTMSEIDNSKSQQPLIKQSKGSLIFSNFKIVNIHQDDQVLNQDIFRVRDIELYLNNFEARNFTTNLFHSINNHIQVYNSTFSDGIDLKQKGLIFYLEESSLRVENSTFQNLQAQLGAAIYAVQFQNTQKMKKISVMNCTFQNITAEAGGAIYTVDTNFEVLDSNFKGISVDDTGGALYLSCFLPMACEFLVRANTFTNNRALTKGGALFYNLFQPESLLSNVFENNSALYGANYASYPTKVNIITEDTLWSQAFVSGKDVSKELKVGIFDQNDQLIAIDSESDCVLSTDDLTLEIAGNTKVKAEKGIYTFTSLNLVAQPNYSTSLKFTTSSSVTPLEFPVAFRECIPGEVLQNRKCISCLRGSYSFDPSKIQCESCMAHATCLGGAEISVMRGYWRDTSLGNSNKIYQCMDEEACLGGVKSECEEGYKGIMCSECKGDIGNGKIYARVGGYKCAECKPLMQQISLILLVHMGKALIIIYMLYNLLQNPKRNKPQTVLVRIFTSYFQVVSIVKEFDLTWPDSVSMLLNKFSLVSSAQDSFYSFECVLTQMGVTKSTFYYSVAIVGLTPIAVFACSVPIWGFLTWQVQRRRRLGIRSMTTTFDTLGRTVVVNGRVRQQESIGSNSSRSDRMNHQYSSIYDEASEFSFFDKLLTTAFVIVMLWLPSIITTSFSVFMCTDFNGKSYLKRDTSVQCWTSEHLKMSFIVGFTFIVIWAILFPIIIDIILARGKDKFQETRHLRLYGIFYIGLNDDTYYWEIRIVSLRKISLILSAALISSSLQSYKGYIGMIALFFQRHLSHYKSPYIDPRFNDIDNYGTIASIFTIFGGILMIPDERQTYQQNEDLFKGLVFYLIVIYNGYFLGLWVFHFVSVQLRNHYGRIRRFFRYLKVEIKLIEPYEENLRKYLESMKQRKLDDQKRVQMRQETEKLEQISQNNIENIKNPKNKSVLDSSLKRELEALKQARRLSNDRGWKKKKTLEQSDTTDPALPHKSRQKLPPLINLDHPESSSRRAFMYDYQTDFMVPNQAILPIDSPQSMEDSIEKKIAQQSKFNRPAKLKLTKEVFSPVAAHQLQQPPTPGSVKFSTMKGESINKADDKFSRDRMMRSEKAKVTFKELMQEYQDNKTEINKEPPLQLTESPLPQHRQTSQPLRPFKNLVKQIQQPADAFTNFEHRKKIVSNSSSQASIK</sequence>
<evidence type="ECO:0000256" key="7">
    <source>
        <dbReference type="ARBA" id="ARBA00023237"/>
    </source>
</evidence>
<feature type="transmembrane region" description="Helical" evidence="9">
    <location>
        <begin position="1047"/>
        <end position="1071"/>
    </location>
</feature>
<dbReference type="InterPro" id="IPR011050">
    <property type="entry name" value="Pectin_lyase_fold/virulence"/>
</dbReference>
<evidence type="ECO:0008006" key="12">
    <source>
        <dbReference type="Google" id="ProtNLM"/>
    </source>
</evidence>
<evidence type="ECO:0000313" key="10">
    <source>
        <dbReference type="EMBL" id="TNV87891.1"/>
    </source>
</evidence>
<keyword evidence="9" id="KW-1133">Transmembrane helix</keyword>
<feature type="region of interest" description="Disordered" evidence="8">
    <location>
        <begin position="1362"/>
        <end position="1399"/>
    </location>
</feature>
<feature type="transmembrane region" description="Helical" evidence="9">
    <location>
        <begin position="1209"/>
        <end position="1226"/>
    </location>
</feature>
<feature type="transmembrane region" description="Helical" evidence="9">
    <location>
        <begin position="1134"/>
        <end position="1151"/>
    </location>
</feature>
<keyword evidence="6 9" id="KW-0472">Membrane</keyword>
<dbReference type="SUPFAM" id="SSF51126">
    <property type="entry name" value="Pectin lyase-like"/>
    <property type="match status" value="2"/>
</dbReference>
<keyword evidence="5" id="KW-0732">Signal</keyword>
<evidence type="ECO:0000256" key="2">
    <source>
        <dbReference type="ARBA" id="ARBA00004442"/>
    </source>
</evidence>
<evidence type="ECO:0000256" key="3">
    <source>
        <dbReference type="ARBA" id="ARBA00004613"/>
    </source>
</evidence>
<dbReference type="GO" id="GO:0005576">
    <property type="term" value="C:extracellular region"/>
    <property type="evidence" value="ECO:0007669"/>
    <property type="project" value="UniProtKB-SubCell"/>
</dbReference>
<name>A0A8J8TB13_HALGN</name>
<dbReference type="Proteomes" id="UP000785679">
    <property type="component" value="Unassembled WGS sequence"/>
</dbReference>
<feature type="transmembrane region" description="Helical" evidence="9">
    <location>
        <begin position="1246"/>
        <end position="1268"/>
    </location>
</feature>
<evidence type="ECO:0000256" key="5">
    <source>
        <dbReference type="ARBA" id="ARBA00022729"/>
    </source>
</evidence>
<gene>
    <name evidence="10" type="ORF">FGO68_gene17182</name>
</gene>